<gene>
    <name evidence="2" type="ORF">SAMN04490244_11022</name>
</gene>
<dbReference type="Proteomes" id="UP000198885">
    <property type="component" value="Unassembled WGS sequence"/>
</dbReference>
<dbReference type="STRING" id="641238.SAMN04490244_11022"/>
<keyword evidence="3" id="KW-1185">Reference proteome</keyword>
<evidence type="ECO:0000313" key="3">
    <source>
        <dbReference type="Proteomes" id="UP000198885"/>
    </source>
</evidence>
<accession>A0A1H9WB39</accession>
<evidence type="ECO:0008006" key="4">
    <source>
        <dbReference type="Google" id="ProtNLM"/>
    </source>
</evidence>
<evidence type="ECO:0000256" key="1">
    <source>
        <dbReference type="SAM" id="MobiDB-lite"/>
    </source>
</evidence>
<organism evidence="2 3">
    <name type="scientific">Tranquillimonas rosea</name>
    <dbReference type="NCBI Taxonomy" id="641238"/>
    <lineage>
        <taxon>Bacteria</taxon>
        <taxon>Pseudomonadati</taxon>
        <taxon>Pseudomonadota</taxon>
        <taxon>Alphaproteobacteria</taxon>
        <taxon>Rhodobacterales</taxon>
        <taxon>Roseobacteraceae</taxon>
        <taxon>Tranquillimonas</taxon>
    </lineage>
</organism>
<name>A0A1H9WB39_9RHOB</name>
<reference evidence="2 3" key="1">
    <citation type="submission" date="2016-10" db="EMBL/GenBank/DDBJ databases">
        <authorList>
            <person name="de Groot N.N."/>
        </authorList>
    </citation>
    <scope>NUCLEOTIDE SEQUENCE [LARGE SCALE GENOMIC DNA]</scope>
    <source>
        <strain evidence="2 3">DSM 23042</strain>
    </source>
</reference>
<feature type="region of interest" description="Disordered" evidence="1">
    <location>
        <begin position="153"/>
        <end position="186"/>
    </location>
</feature>
<dbReference type="InterPro" id="IPR021736">
    <property type="entry name" value="DUF3305"/>
</dbReference>
<proteinExistence type="predicted"/>
<dbReference type="OrthoDB" id="7271084at2"/>
<dbReference type="Pfam" id="PF11749">
    <property type="entry name" value="DUF3305"/>
    <property type="match status" value="1"/>
</dbReference>
<dbReference type="AlphaFoldDB" id="A0A1H9WB39"/>
<sequence length="186" mass="20954">MTDTTARHVAIPLGVIVRRSPGVTRWAAWNWRAVGVLPGAAPAEWQELRRDGDVTEFHARTLTLDLWRTDTEAYLTTLSSRTPSVAVIMRPTGRRARPLDVFKVTASAYESQDYQDSGEEVVELVPMPEGLVALVAEFCDVHHRDEAFVKRRRDRARMEGAGTGKGDPRVRQLSDVYRAPSRERMP</sequence>
<dbReference type="EMBL" id="FOGU01000010">
    <property type="protein sequence ID" value="SES31120.1"/>
    <property type="molecule type" value="Genomic_DNA"/>
</dbReference>
<protein>
    <recommendedName>
        <fullName evidence="4">DUF3305 domain-containing protein</fullName>
    </recommendedName>
</protein>
<dbReference type="RefSeq" id="WP_092695299.1">
    <property type="nucleotide sequence ID" value="NZ_CBDDGO010000004.1"/>
</dbReference>
<evidence type="ECO:0000313" key="2">
    <source>
        <dbReference type="EMBL" id="SES31120.1"/>
    </source>
</evidence>